<keyword evidence="2" id="KW-1185">Reference proteome</keyword>
<evidence type="ECO:0000313" key="2">
    <source>
        <dbReference type="Proteomes" id="UP001056120"/>
    </source>
</evidence>
<reference evidence="1 2" key="2">
    <citation type="journal article" date="2022" name="Mol. Ecol. Resour.">
        <title>The genomes of chicory, endive, great burdock and yacon provide insights into Asteraceae paleo-polyploidization history and plant inulin production.</title>
        <authorList>
            <person name="Fan W."/>
            <person name="Wang S."/>
            <person name="Wang H."/>
            <person name="Wang A."/>
            <person name="Jiang F."/>
            <person name="Liu H."/>
            <person name="Zhao H."/>
            <person name="Xu D."/>
            <person name="Zhang Y."/>
        </authorList>
    </citation>
    <scope>NUCLEOTIDE SEQUENCE [LARGE SCALE GENOMIC DNA]</scope>
    <source>
        <strain evidence="2">cv. Yunnan</strain>
        <tissue evidence="1">Leaves</tissue>
    </source>
</reference>
<organism evidence="1 2">
    <name type="scientific">Smallanthus sonchifolius</name>
    <dbReference type="NCBI Taxonomy" id="185202"/>
    <lineage>
        <taxon>Eukaryota</taxon>
        <taxon>Viridiplantae</taxon>
        <taxon>Streptophyta</taxon>
        <taxon>Embryophyta</taxon>
        <taxon>Tracheophyta</taxon>
        <taxon>Spermatophyta</taxon>
        <taxon>Magnoliopsida</taxon>
        <taxon>eudicotyledons</taxon>
        <taxon>Gunneridae</taxon>
        <taxon>Pentapetalae</taxon>
        <taxon>asterids</taxon>
        <taxon>campanulids</taxon>
        <taxon>Asterales</taxon>
        <taxon>Asteraceae</taxon>
        <taxon>Asteroideae</taxon>
        <taxon>Heliantheae alliance</taxon>
        <taxon>Millerieae</taxon>
        <taxon>Smallanthus</taxon>
    </lineage>
</organism>
<name>A0ACB9CDS9_9ASTR</name>
<proteinExistence type="predicted"/>
<evidence type="ECO:0000313" key="1">
    <source>
        <dbReference type="EMBL" id="KAI3732403.1"/>
    </source>
</evidence>
<accession>A0ACB9CDS9</accession>
<reference evidence="2" key="1">
    <citation type="journal article" date="2022" name="Mol. Ecol. Resour.">
        <title>The genomes of chicory, endive, great burdock and yacon provide insights into Asteraceae palaeo-polyploidization history and plant inulin production.</title>
        <authorList>
            <person name="Fan W."/>
            <person name="Wang S."/>
            <person name="Wang H."/>
            <person name="Wang A."/>
            <person name="Jiang F."/>
            <person name="Liu H."/>
            <person name="Zhao H."/>
            <person name="Xu D."/>
            <person name="Zhang Y."/>
        </authorList>
    </citation>
    <scope>NUCLEOTIDE SEQUENCE [LARGE SCALE GENOMIC DNA]</scope>
    <source>
        <strain evidence="2">cv. Yunnan</strain>
    </source>
</reference>
<protein>
    <submittedName>
        <fullName evidence="1">Uncharacterized protein</fullName>
    </submittedName>
</protein>
<gene>
    <name evidence="1" type="ORF">L1987_63608</name>
</gene>
<dbReference type="Proteomes" id="UP001056120">
    <property type="component" value="Linkage Group LG21"/>
</dbReference>
<comment type="caution">
    <text evidence="1">The sequence shown here is derived from an EMBL/GenBank/DDBJ whole genome shotgun (WGS) entry which is preliminary data.</text>
</comment>
<sequence length="105" mass="10868">MASGGGGGTASNVAGRRVVVVGRGGAGGRAAVGGGVKKEAATAGEGIGSELTTKFVKLKQGLKIAMSISGEGNAYLQVKSMIMKLSRFWYLKLINEELTKFCDEW</sequence>
<dbReference type="EMBL" id="CM042038">
    <property type="protein sequence ID" value="KAI3732403.1"/>
    <property type="molecule type" value="Genomic_DNA"/>
</dbReference>